<dbReference type="PRINTS" id="PR00344">
    <property type="entry name" value="BCTRLSENSOR"/>
</dbReference>
<sequence>MRRITFHIMMAMTLITILVLQVVGSLVDGNAAPQVRNGVMDVRGWDFRSQGLVPLNGQWEFNWHELLSPAAATAPRKVTYYAPVPASWNQFQLQEGKRSGAGYATYRLHIMKDDIDSLYGVWLPSIYSSYQLWVNGRLVLNEGTVSEDENTYEPSTRRRMAMFHMPGEQAEIVIQVANYSHQRGGIWQSPYFGLAEQTIRKSKMETVRDSILFGCLLMVGLYHIGLFIERRKDRYTILFGVLCIAMAFRIVTSGDMLLLSWLPMLSWSINTRIEYILMLIAAMTGVGYIRYLFTEDADACLRTYRFLIGGGSLLIGMTVSLPTSVFTSFLSGYQLYIVAVVLYIFAMNFRAIHHHRLGAYIALIGFAVLSVLVLNDILYSHELAPIRDLAPIGLVVCIFLQSLVISLRYSQVLTDLESVSTELIELNASLEQRIQKRTAELVHMNAHLEKNNKELERMEISRRHLFTNISHDLRTPITLIRGYLEVLQDEIVYDKAEQKKYIRLMLNKINSLNHLIGDMFELSKLEAGQVQFSKQEVLLEHFITHLEDNYKLELSGKGLIFACYNETYRDVPPASIVLRVDLDRMTQVFDNLIYNAVKFTPAGGSITIRIHYTAEKETIHIEVTDTGIGVREEDLPFIFDRFYKKDKSRNSSTGGSGIGLAIAKEVIELHSGQIGVESGQGAGTTFHIVLPAYRISSPQR</sequence>
<dbReference type="SMART" id="SM00388">
    <property type="entry name" value="HisKA"/>
    <property type="match status" value="1"/>
</dbReference>
<keyword evidence="13" id="KW-1185">Reference proteome</keyword>
<evidence type="ECO:0000256" key="7">
    <source>
        <dbReference type="ARBA" id="ARBA00022777"/>
    </source>
</evidence>
<feature type="transmembrane region" description="Helical" evidence="10">
    <location>
        <begin position="235"/>
        <end position="252"/>
    </location>
</feature>
<dbReference type="Gene3D" id="1.10.287.130">
    <property type="match status" value="1"/>
</dbReference>
<evidence type="ECO:0000259" key="11">
    <source>
        <dbReference type="PROSITE" id="PS50109"/>
    </source>
</evidence>
<comment type="catalytic activity">
    <reaction evidence="1">
        <text>ATP + protein L-histidine = ADP + protein N-phospho-L-histidine.</text>
        <dbReference type="EC" id="2.7.13.3"/>
    </reaction>
</comment>
<organism evidence="12 13">
    <name type="scientific">Paenibacillus profundus</name>
    <dbReference type="NCBI Taxonomy" id="1173085"/>
    <lineage>
        <taxon>Bacteria</taxon>
        <taxon>Bacillati</taxon>
        <taxon>Bacillota</taxon>
        <taxon>Bacilli</taxon>
        <taxon>Bacillales</taxon>
        <taxon>Paenibacillaceae</taxon>
        <taxon>Paenibacillus</taxon>
    </lineage>
</organism>
<keyword evidence="10" id="KW-1133">Transmembrane helix</keyword>
<dbReference type="Pfam" id="PF00512">
    <property type="entry name" value="HisKA"/>
    <property type="match status" value="1"/>
</dbReference>
<dbReference type="SMART" id="SM00387">
    <property type="entry name" value="HATPase_c"/>
    <property type="match status" value="1"/>
</dbReference>
<evidence type="ECO:0000256" key="5">
    <source>
        <dbReference type="ARBA" id="ARBA00022679"/>
    </source>
</evidence>
<evidence type="ECO:0000313" key="13">
    <source>
        <dbReference type="Proteomes" id="UP001199916"/>
    </source>
</evidence>
<accession>A0ABS8YCW8</accession>
<dbReference type="SUPFAM" id="SSF47384">
    <property type="entry name" value="Homodimeric domain of signal transducing histidine kinase"/>
    <property type="match status" value="1"/>
</dbReference>
<dbReference type="InterPro" id="IPR008979">
    <property type="entry name" value="Galactose-bd-like_sf"/>
</dbReference>
<evidence type="ECO:0000256" key="10">
    <source>
        <dbReference type="SAM" id="Phobius"/>
    </source>
</evidence>
<gene>
    <name evidence="12" type="ORF">LQV63_09045</name>
</gene>
<name>A0ABS8YCW8_9BACL</name>
<keyword evidence="8 12" id="KW-0067">ATP-binding</keyword>
<evidence type="ECO:0000256" key="8">
    <source>
        <dbReference type="ARBA" id="ARBA00022840"/>
    </source>
</evidence>
<dbReference type="InterPro" id="IPR036097">
    <property type="entry name" value="HisK_dim/P_sf"/>
</dbReference>
<dbReference type="EMBL" id="JAJNBZ010000005">
    <property type="protein sequence ID" value="MCE5169456.1"/>
    <property type="molecule type" value="Genomic_DNA"/>
</dbReference>
<dbReference type="Proteomes" id="UP001199916">
    <property type="component" value="Unassembled WGS sequence"/>
</dbReference>
<dbReference type="InterPro" id="IPR005467">
    <property type="entry name" value="His_kinase_dom"/>
</dbReference>
<feature type="transmembrane region" description="Helical" evidence="10">
    <location>
        <begin position="389"/>
        <end position="407"/>
    </location>
</feature>
<evidence type="ECO:0000256" key="4">
    <source>
        <dbReference type="ARBA" id="ARBA00022553"/>
    </source>
</evidence>
<feature type="transmembrane region" description="Helical" evidence="10">
    <location>
        <begin position="272"/>
        <end position="293"/>
    </location>
</feature>
<dbReference type="InterPro" id="IPR050351">
    <property type="entry name" value="BphY/WalK/GraS-like"/>
</dbReference>
<keyword evidence="10" id="KW-0472">Membrane</keyword>
<comment type="subcellular location">
    <subcellularLocation>
        <location evidence="2">Membrane</location>
    </subcellularLocation>
</comment>
<dbReference type="EC" id="2.7.13.3" evidence="3"/>
<dbReference type="InterPro" id="IPR003594">
    <property type="entry name" value="HATPase_dom"/>
</dbReference>
<feature type="domain" description="Histidine kinase" evidence="11">
    <location>
        <begin position="468"/>
        <end position="694"/>
    </location>
</feature>
<feature type="transmembrane region" description="Helical" evidence="10">
    <location>
        <begin position="333"/>
        <end position="350"/>
    </location>
</feature>
<evidence type="ECO:0000256" key="2">
    <source>
        <dbReference type="ARBA" id="ARBA00004370"/>
    </source>
</evidence>
<dbReference type="Pfam" id="PF07695">
    <property type="entry name" value="7TMR-DISM_7TM"/>
    <property type="match status" value="1"/>
</dbReference>
<keyword evidence="9" id="KW-0902">Two-component regulatory system</keyword>
<evidence type="ECO:0000256" key="1">
    <source>
        <dbReference type="ARBA" id="ARBA00000085"/>
    </source>
</evidence>
<feature type="transmembrane region" description="Helical" evidence="10">
    <location>
        <begin position="305"/>
        <end position="327"/>
    </location>
</feature>
<dbReference type="InterPro" id="IPR011623">
    <property type="entry name" value="7TMR_DISM_rcpt_extracell_dom1"/>
</dbReference>
<dbReference type="InterPro" id="IPR036890">
    <property type="entry name" value="HATPase_C_sf"/>
</dbReference>
<dbReference type="PANTHER" id="PTHR45453">
    <property type="entry name" value="PHOSPHATE REGULON SENSOR PROTEIN PHOR"/>
    <property type="match status" value="1"/>
</dbReference>
<keyword evidence="4" id="KW-0597">Phosphoprotein</keyword>
<keyword evidence="10" id="KW-0812">Transmembrane</keyword>
<reference evidence="12 13" key="1">
    <citation type="submission" date="2021-11" db="EMBL/GenBank/DDBJ databases">
        <title>Draft genome sequence of Paenibacillus profundus YoMME, a new Gram-positive bacteria with exoelectrogenic properties.</title>
        <authorList>
            <person name="Hubenova Y."/>
            <person name="Hubenova E."/>
            <person name="Manasiev Y."/>
            <person name="Peykov S."/>
            <person name="Mitov M."/>
        </authorList>
    </citation>
    <scope>NUCLEOTIDE SEQUENCE [LARGE SCALE GENOMIC DNA]</scope>
    <source>
        <strain evidence="12 13">YoMME</strain>
    </source>
</reference>
<dbReference type="Pfam" id="PF02518">
    <property type="entry name" value="HATPase_c"/>
    <property type="match status" value="1"/>
</dbReference>
<dbReference type="PANTHER" id="PTHR45453:SF1">
    <property type="entry name" value="PHOSPHATE REGULON SENSOR PROTEIN PHOR"/>
    <property type="match status" value="1"/>
</dbReference>
<evidence type="ECO:0000256" key="9">
    <source>
        <dbReference type="ARBA" id="ARBA00023012"/>
    </source>
</evidence>
<proteinExistence type="predicted"/>
<feature type="transmembrane region" description="Helical" evidence="10">
    <location>
        <begin position="357"/>
        <end position="377"/>
    </location>
</feature>
<dbReference type="InterPro" id="IPR003661">
    <property type="entry name" value="HisK_dim/P_dom"/>
</dbReference>
<dbReference type="PROSITE" id="PS50109">
    <property type="entry name" value="HIS_KIN"/>
    <property type="match status" value="1"/>
</dbReference>
<evidence type="ECO:0000313" key="12">
    <source>
        <dbReference type="EMBL" id="MCE5169456.1"/>
    </source>
</evidence>
<keyword evidence="5" id="KW-0808">Transferase</keyword>
<dbReference type="Gene3D" id="2.60.120.260">
    <property type="entry name" value="Galactose-binding domain-like"/>
    <property type="match status" value="1"/>
</dbReference>
<keyword evidence="6" id="KW-0547">Nucleotide-binding</keyword>
<dbReference type="SUPFAM" id="SSF49785">
    <property type="entry name" value="Galactose-binding domain-like"/>
    <property type="match status" value="1"/>
</dbReference>
<comment type="caution">
    <text evidence="12">The sequence shown here is derived from an EMBL/GenBank/DDBJ whole genome shotgun (WGS) entry which is preliminary data.</text>
</comment>
<dbReference type="Gene3D" id="3.30.565.10">
    <property type="entry name" value="Histidine kinase-like ATPase, C-terminal domain"/>
    <property type="match status" value="1"/>
</dbReference>
<dbReference type="CDD" id="cd00082">
    <property type="entry name" value="HisKA"/>
    <property type="match status" value="1"/>
</dbReference>
<dbReference type="RefSeq" id="WP_233696446.1">
    <property type="nucleotide sequence ID" value="NZ_JAJNBZ010000005.1"/>
</dbReference>
<dbReference type="GO" id="GO:0005524">
    <property type="term" value="F:ATP binding"/>
    <property type="evidence" value="ECO:0007669"/>
    <property type="project" value="UniProtKB-KW"/>
</dbReference>
<feature type="transmembrane region" description="Helical" evidence="10">
    <location>
        <begin position="210"/>
        <end position="228"/>
    </location>
</feature>
<evidence type="ECO:0000256" key="3">
    <source>
        <dbReference type="ARBA" id="ARBA00012438"/>
    </source>
</evidence>
<dbReference type="InterPro" id="IPR004358">
    <property type="entry name" value="Sig_transdc_His_kin-like_C"/>
</dbReference>
<dbReference type="SUPFAM" id="SSF55874">
    <property type="entry name" value="ATPase domain of HSP90 chaperone/DNA topoisomerase II/histidine kinase"/>
    <property type="match status" value="1"/>
</dbReference>
<protein>
    <recommendedName>
        <fullName evidence="3">histidine kinase</fullName>
        <ecNumber evidence="3">2.7.13.3</ecNumber>
    </recommendedName>
</protein>
<keyword evidence="7" id="KW-0418">Kinase</keyword>
<evidence type="ECO:0000256" key="6">
    <source>
        <dbReference type="ARBA" id="ARBA00022741"/>
    </source>
</evidence>